<feature type="chain" id="PRO_5038560911" description="VWFA domain-containing protein" evidence="1">
    <location>
        <begin position="20"/>
        <end position="650"/>
    </location>
</feature>
<dbReference type="AlphaFoldDB" id="A0A9D4TW47"/>
<evidence type="ECO:0000313" key="3">
    <source>
        <dbReference type="EMBL" id="KAI3436010.1"/>
    </source>
</evidence>
<dbReference type="PANTHER" id="PTHR10579">
    <property type="entry name" value="CALCIUM-ACTIVATED CHLORIDE CHANNEL REGULATOR"/>
    <property type="match status" value="1"/>
</dbReference>
<dbReference type="Proteomes" id="UP001055712">
    <property type="component" value="Unassembled WGS sequence"/>
</dbReference>
<dbReference type="InterPro" id="IPR002035">
    <property type="entry name" value="VWF_A"/>
</dbReference>
<comment type="caution">
    <text evidence="3">The sequence shown here is derived from an EMBL/GenBank/DDBJ whole genome shotgun (WGS) entry which is preliminary data.</text>
</comment>
<organism evidence="3 4">
    <name type="scientific">Chlorella vulgaris</name>
    <name type="common">Green alga</name>
    <dbReference type="NCBI Taxonomy" id="3077"/>
    <lineage>
        <taxon>Eukaryota</taxon>
        <taxon>Viridiplantae</taxon>
        <taxon>Chlorophyta</taxon>
        <taxon>core chlorophytes</taxon>
        <taxon>Trebouxiophyceae</taxon>
        <taxon>Chlorellales</taxon>
        <taxon>Chlorellaceae</taxon>
        <taxon>Chlorella clade</taxon>
        <taxon>Chlorella</taxon>
    </lineage>
</organism>
<dbReference type="Gene3D" id="3.40.50.410">
    <property type="entry name" value="von Willebrand factor, type A domain"/>
    <property type="match status" value="1"/>
</dbReference>
<dbReference type="EMBL" id="SIDB01000002">
    <property type="protein sequence ID" value="KAI3436010.1"/>
    <property type="molecule type" value="Genomic_DNA"/>
</dbReference>
<reference evidence="3" key="2">
    <citation type="submission" date="2020-11" db="EMBL/GenBank/DDBJ databases">
        <authorList>
            <person name="Cecchin M."/>
            <person name="Marcolungo L."/>
            <person name="Rossato M."/>
            <person name="Girolomoni L."/>
            <person name="Cosentino E."/>
            <person name="Cuine S."/>
            <person name="Li-Beisson Y."/>
            <person name="Delledonne M."/>
            <person name="Ballottari M."/>
        </authorList>
    </citation>
    <scope>NUCLEOTIDE SEQUENCE</scope>
    <source>
        <strain evidence="3">211/11P</strain>
        <tissue evidence="3">Whole cell</tissue>
    </source>
</reference>
<keyword evidence="1" id="KW-0732">Signal</keyword>
<evidence type="ECO:0000259" key="2">
    <source>
        <dbReference type="PROSITE" id="PS50234"/>
    </source>
</evidence>
<proteinExistence type="predicted"/>
<keyword evidence="4" id="KW-1185">Reference proteome</keyword>
<protein>
    <recommendedName>
        <fullName evidence="2">VWFA domain-containing protein</fullName>
    </recommendedName>
</protein>
<dbReference type="InterPro" id="IPR036465">
    <property type="entry name" value="vWFA_dom_sf"/>
</dbReference>
<reference evidence="3" key="1">
    <citation type="journal article" date="2019" name="Plant J.">
        <title>Chlorella vulgaris genome assembly and annotation reveals the molecular basis for metabolic acclimation to high light conditions.</title>
        <authorList>
            <person name="Cecchin M."/>
            <person name="Marcolungo L."/>
            <person name="Rossato M."/>
            <person name="Girolomoni L."/>
            <person name="Cosentino E."/>
            <person name="Cuine S."/>
            <person name="Li-Beisson Y."/>
            <person name="Delledonne M."/>
            <person name="Ballottari M."/>
        </authorList>
    </citation>
    <scope>NUCLEOTIDE SEQUENCE</scope>
    <source>
        <strain evidence="3">211/11P</strain>
    </source>
</reference>
<dbReference type="InterPro" id="IPR051266">
    <property type="entry name" value="CLCR"/>
</dbReference>
<dbReference type="SMART" id="SM00327">
    <property type="entry name" value="VWA"/>
    <property type="match status" value="1"/>
</dbReference>
<accession>A0A9D4TW47</accession>
<dbReference type="PANTHER" id="PTHR10579:SF43">
    <property type="entry name" value="ZINC FINGER (C3HC4-TYPE RING FINGER) FAMILY PROTEIN"/>
    <property type="match status" value="1"/>
</dbReference>
<feature type="domain" description="VWFA" evidence="2">
    <location>
        <begin position="182"/>
        <end position="386"/>
    </location>
</feature>
<dbReference type="OrthoDB" id="687730at2759"/>
<name>A0A9D4TW47_CHLVU</name>
<dbReference type="SUPFAM" id="SSF53300">
    <property type="entry name" value="vWA-like"/>
    <property type="match status" value="1"/>
</dbReference>
<dbReference type="Pfam" id="PF13519">
    <property type="entry name" value="VWA_2"/>
    <property type="match status" value="1"/>
</dbReference>
<gene>
    <name evidence="3" type="ORF">D9Q98_002067</name>
</gene>
<feature type="signal peptide" evidence="1">
    <location>
        <begin position="1"/>
        <end position="19"/>
    </location>
</feature>
<evidence type="ECO:0000313" key="4">
    <source>
        <dbReference type="Proteomes" id="UP001055712"/>
    </source>
</evidence>
<sequence>MRFWVLLIGLSAATSLANARHLNQEGEQCPNTQWDYSQCYAARPPEEDELPPRWGTFTAEDLVAAATPQAEPGTSRGRGNPFVNLDMPPPQDIENFRANVKAGYLPLPTDVTYEGIVKDYYFDTSSNTTQPCTELFCPIYSLAATPDPLLSAAGNESNSQIYMAVGLDSGLAASDFSRKKLNLVLLLDVSGSMGSPFDTYYYDQFGVQQNLTAEEASVLKIDVAKEVLNGILYLLNPNDTVSIVLFSTGACVPTPLQPVSCLDIPRLQSQINQQVDDTASTSLSAGLDEATKVLEDCSECMAASLEDTENRILLITDEQPNEGDYTTEGLAARLRKNAAQDIFTTIIGVGLDFNTELVEGVSKVRGANYFSVHSPGEFKRRLNDDFDYAVTPLVFDLNLAVDPGSLGPDGWKVLHVYGSPNPNNTALNSNGTVTQVNTLFPAPKTEEGIKGGVVLLRMRPPTAGNAPLQLTVTYTDRAGQTFSNQRTVAVPEEVLPAAADGGDSSYFDSTGVRKAVLLARYTDILHDWLLDQWAAVNSSKPITIPANLCTSLPSDYCPVPVQLYGQQRINDGGCELAHWLLPDACLLPPPYPVLLPLLGRWERQSEKLAVDPKARAAFEAFLPYFESEAAAVGDASLDQEVELMNTILAA</sequence>
<evidence type="ECO:0000256" key="1">
    <source>
        <dbReference type="SAM" id="SignalP"/>
    </source>
</evidence>
<dbReference type="PROSITE" id="PS50234">
    <property type="entry name" value="VWFA"/>
    <property type="match status" value="1"/>
</dbReference>